<dbReference type="Proteomes" id="UP000477156">
    <property type="component" value="Unassembled WGS sequence"/>
</dbReference>
<dbReference type="GeneID" id="75077035"/>
<evidence type="ECO:0000313" key="2">
    <source>
        <dbReference type="EMBL" id="MZL34527.1"/>
    </source>
</evidence>
<protein>
    <submittedName>
        <fullName evidence="2">Polya polymerase</fullName>
    </submittedName>
</protein>
<name>A0A174FNC9_9FIRM</name>
<dbReference type="EMBL" id="WWVQ01000043">
    <property type="protein sequence ID" value="MZL34527.1"/>
    <property type="molecule type" value="Genomic_DNA"/>
</dbReference>
<evidence type="ECO:0000313" key="4">
    <source>
        <dbReference type="Proteomes" id="UP000095431"/>
    </source>
</evidence>
<reference evidence="1 4" key="1">
    <citation type="submission" date="2015-09" db="EMBL/GenBank/DDBJ databases">
        <authorList>
            <consortium name="Pathogen Informatics"/>
        </authorList>
    </citation>
    <scope>NUCLEOTIDE SEQUENCE [LARGE SCALE GENOMIC DNA]</scope>
    <source>
        <strain evidence="1 4">2789STDY5834863</strain>
    </source>
</reference>
<dbReference type="Proteomes" id="UP000477285">
    <property type="component" value="Unassembled WGS sequence"/>
</dbReference>
<dbReference type="EMBL" id="CYZN01000025">
    <property type="protein sequence ID" value="CUO51693.1"/>
    <property type="molecule type" value="Genomic_DNA"/>
</dbReference>
<sequence>MKVSNIKDIDKFFSVVDSCEGRVELVTGEGDRLNLKSKLSQYVSLANIFSGGEIPELEIVAYEKDDIDKLMSFMING</sequence>
<dbReference type="RefSeq" id="WP_022379952.1">
    <property type="nucleotide sequence ID" value="NZ_BTHH01000024.1"/>
</dbReference>
<organism evidence="1 4">
    <name type="scientific">Blautia wexlerae</name>
    <dbReference type="NCBI Taxonomy" id="418240"/>
    <lineage>
        <taxon>Bacteria</taxon>
        <taxon>Bacillati</taxon>
        <taxon>Bacillota</taxon>
        <taxon>Clostridia</taxon>
        <taxon>Lachnospirales</taxon>
        <taxon>Lachnospiraceae</taxon>
        <taxon>Blautia</taxon>
    </lineage>
</organism>
<proteinExistence type="predicted"/>
<dbReference type="eggNOG" id="ENOG50330Y9">
    <property type="taxonomic scope" value="Bacteria"/>
</dbReference>
<evidence type="ECO:0000313" key="3">
    <source>
        <dbReference type="EMBL" id="MZS90353.1"/>
    </source>
</evidence>
<gene>
    <name evidence="1" type="ORF">ERS852478_03052</name>
    <name evidence="3" type="ORF">GT712_15070</name>
    <name evidence="2" type="ORF">GT728_15325</name>
</gene>
<accession>A0A174FNC9</accession>
<dbReference type="EMBL" id="WWVF01000035">
    <property type="protein sequence ID" value="MZS90353.1"/>
    <property type="molecule type" value="Genomic_DNA"/>
</dbReference>
<dbReference type="AlphaFoldDB" id="A0A174FNC9"/>
<evidence type="ECO:0000313" key="5">
    <source>
        <dbReference type="Proteomes" id="UP000477156"/>
    </source>
</evidence>
<dbReference type="Proteomes" id="UP000095431">
    <property type="component" value="Unassembled WGS sequence"/>
</dbReference>
<evidence type="ECO:0000313" key="1">
    <source>
        <dbReference type="EMBL" id="CUO51693.1"/>
    </source>
</evidence>
<reference evidence="5 6" key="2">
    <citation type="journal article" date="2019" name="Nat. Med.">
        <title>A library of human gut bacterial isolates paired with longitudinal multiomics data enables mechanistic microbiome research.</title>
        <authorList>
            <person name="Poyet M."/>
            <person name="Groussin M."/>
            <person name="Gibbons S.M."/>
            <person name="Avila-Pacheco J."/>
            <person name="Jiang X."/>
            <person name="Kearney S.M."/>
            <person name="Perrotta A.R."/>
            <person name="Berdy B."/>
            <person name="Zhao S."/>
            <person name="Lieberman T.D."/>
            <person name="Swanson P.K."/>
            <person name="Smith M."/>
            <person name="Roesemann S."/>
            <person name="Alexander J.E."/>
            <person name="Rich S.A."/>
            <person name="Livny J."/>
            <person name="Vlamakis H."/>
            <person name="Clish C."/>
            <person name="Bullock K."/>
            <person name="Deik A."/>
            <person name="Scott J."/>
            <person name="Pierce K.A."/>
            <person name="Xavier R.J."/>
            <person name="Alm E.J."/>
        </authorList>
    </citation>
    <scope>NUCLEOTIDE SEQUENCE [LARGE SCALE GENOMIC DNA]</scope>
    <source>
        <strain evidence="2 6">BIOML-A1</strain>
        <strain evidence="3 5">BIOML-A12</strain>
    </source>
</reference>
<evidence type="ECO:0000313" key="6">
    <source>
        <dbReference type="Proteomes" id="UP000477285"/>
    </source>
</evidence>